<feature type="region of interest" description="Disordered" evidence="1">
    <location>
        <begin position="892"/>
        <end position="972"/>
    </location>
</feature>
<dbReference type="OrthoDB" id="5366531at2759"/>
<evidence type="ECO:0000313" key="2">
    <source>
        <dbReference type="EMBL" id="KAF2003996.1"/>
    </source>
</evidence>
<protein>
    <submittedName>
        <fullName evidence="2">Uncharacterized protein</fullName>
    </submittedName>
</protein>
<dbReference type="EMBL" id="ML977569">
    <property type="protein sequence ID" value="KAF2003996.1"/>
    <property type="molecule type" value="Genomic_DNA"/>
</dbReference>
<feature type="compositionally biased region" description="Low complexity" evidence="1">
    <location>
        <begin position="1051"/>
        <end position="1060"/>
    </location>
</feature>
<keyword evidence="3" id="KW-1185">Reference proteome</keyword>
<dbReference type="AlphaFoldDB" id="A0A6A5X1E7"/>
<gene>
    <name evidence="2" type="ORF">P154DRAFT_519587</name>
</gene>
<feature type="region of interest" description="Disordered" evidence="1">
    <location>
        <begin position="852"/>
        <end position="873"/>
    </location>
</feature>
<feature type="compositionally biased region" description="Basic and acidic residues" evidence="1">
    <location>
        <begin position="1080"/>
        <end position="1095"/>
    </location>
</feature>
<feature type="region of interest" description="Disordered" evidence="1">
    <location>
        <begin position="43"/>
        <end position="67"/>
    </location>
</feature>
<sequence>MPTALDRLLARPSALRALRALVRTPQLPRAWLPSSHCYRTAARRRQYSSSPNGPPAHKHQEPATGPFSEHETAVWVEVLLHKDRLHGLQGVREVWSHMRDRSVKMPVDDTAEAKMLWGTFVKHPELFTKLLDHAVALRAETGQVYPRLYETFMGYWLPRAPRRAFDYHRQLVSKLQLSNLPLRHLAAMAPSLHPTSLSGFMYIYRNSKERDIYDLVVPPLIDQGRIDVARQWHFLCTYRQDLPSPSVASHPVVQLFTVDRATSLAANMRLTSSADPLTDVKHLKFFSRRDASNPKYNARLVNRLRGNDLESVRFDDAFCARLFATRAFPPATIINGLAMVGVNQIGPQALRVLASRTEPIEHLPERFAELKEAGISLQACVFSLALEKFTQEKDFFLVRGILNSDQHHDVFDDTELQRKLLHYHLEREDWPQVHRTLAILTLFHNDSSTEAWNVLLQAHIAVFNPDHVLRTIQSMRAMKVMVSTESCLVLKRSWLQGRMRGHKPSDSSSDRLRLVCRFLMIILEGGLNPIPPLFWREIIRRYGMTGRIRELRRIVFWLLNWYAPRDAPEFSHLETPASLDAANALLAQHHVEPNHYFNLPGTLPQHHDMHPIKQLFPKVFQHALIIWGFRAGLLPNAPLEGSLHSGAGYKVVYSRRLRKDSREHPHWSIGLRTLVELRDRGLYVHVHTVVQALQMVFINLFNHRGISNRKENRVMQKENRQQYEDYVKEVNEIWGGDSKLFADEDARRRSVLSFHSWTPWARRKRGQGHVWRHIPKIVGPTWMKDHPEVFEDMGVRKHLTWMGSRPVEENSDHDFDASYTDPEWTFDAMDRANRAQAIQRIPFTPKKRYTREYAIDSESTQVPPKGKAPTANREANSNLDLLMRVSQAHSVESWISPKKKKKGRGREPEPIDPVEWAENSEPRRSEPKQAPEPDAHSSNPNLDLLMRVSQAHSVESWTASPKKKGIWRNPDPIDPVEWVVQVEKERSELERSEPGQSAHEYAAPRPNPHIRMRNKEEQEDEAGDGTRQQSDISELEKLMAASEVQSRSRGMELGESMEMGKSGGEGNRVGDGVEEGSASDLEKLLKEAEISRERK</sequence>
<proteinExistence type="predicted"/>
<evidence type="ECO:0000313" key="3">
    <source>
        <dbReference type="Proteomes" id="UP000799779"/>
    </source>
</evidence>
<feature type="compositionally biased region" description="Polar residues" evidence="1">
    <location>
        <begin position="950"/>
        <end position="959"/>
    </location>
</feature>
<feature type="region of interest" description="Disordered" evidence="1">
    <location>
        <begin position="985"/>
        <end position="1095"/>
    </location>
</feature>
<evidence type="ECO:0000256" key="1">
    <source>
        <dbReference type="SAM" id="MobiDB-lite"/>
    </source>
</evidence>
<accession>A0A6A5X1E7</accession>
<organism evidence="2 3">
    <name type="scientific">Amniculicola lignicola CBS 123094</name>
    <dbReference type="NCBI Taxonomy" id="1392246"/>
    <lineage>
        <taxon>Eukaryota</taxon>
        <taxon>Fungi</taxon>
        <taxon>Dikarya</taxon>
        <taxon>Ascomycota</taxon>
        <taxon>Pezizomycotina</taxon>
        <taxon>Dothideomycetes</taxon>
        <taxon>Pleosporomycetidae</taxon>
        <taxon>Pleosporales</taxon>
        <taxon>Amniculicolaceae</taxon>
        <taxon>Amniculicola</taxon>
    </lineage>
</organism>
<name>A0A6A5X1E7_9PLEO</name>
<dbReference type="Proteomes" id="UP000799779">
    <property type="component" value="Unassembled WGS sequence"/>
</dbReference>
<feature type="compositionally biased region" description="Basic and acidic residues" evidence="1">
    <location>
        <begin position="920"/>
        <end position="935"/>
    </location>
</feature>
<reference evidence="2" key="1">
    <citation type="journal article" date="2020" name="Stud. Mycol.">
        <title>101 Dothideomycetes genomes: a test case for predicting lifestyles and emergence of pathogens.</title>
        <authorList>
            <person name="Haridas S."/>
            <person name="Albert R."/>
            <person name="Binder M."/>
            <person name="Bloem J."/>
            <person name="Labutti K."/>
            <person name="Salamov A."/>
            <person name="Andreopoulos B."/>
            <person name="Baker S."/>
            <person name="Barry K."/>
            <person name="Bills G."/>
            <person name="Bluhm B."/>
            <person name="Cannon C."/>
            <person name="Castanera R."/>
            <person name="Culley D."/>
            <person name="Daum C."/>
            <person name="Ezra D."/>
            <person name="Gonzalez J."/>
            <person name="Henrissat B."/>
            <person name="Kuo A."/>
            <person name="Liang C."/>
            <person name="Lipzen A."/>
            <person name="Lutzoni F."/>
            <person name="Magnuson J."/>
            <person name="Mondo S."/>
            <person name="Nolan M."/>
            <person name="Ohm R."/>
            <person name="Pangilinan J."/>
            <person name="Park H.-J."/>
            <person name="Ramirez L."/>
            <person name="Alfaro M."/>
            <person name="Sun H."/>
            <person name="Tritt A."/>
            <person name="Yoshinaga Y."/>
            <person name="Zwiers L.-H."/>
            <person name="Turgeon B."/>
            <person name="Goodwin S."/>
            <person name="Spatafora J."/>
            <person name="Crous P."/>
            <person name="Grigoriev I."/>
        </authorList>
    </citation>
    <scope>NUCLEOTIDE SEQUENCE</scope>
    <source>
        <strain evidence="2">CBS 123094</strain>
    </source>
</reference>